<feature type="region of interest" description="Disordered" evidence="1">
    <location>
        <begin position="74"/>
        <end position="113"/>
    </location>
</feature>
<name>A0A8F9TX82_9BACT</name>
<dbReference type="Pfam" id="PF05239">
    <property type="entry name" value="PRC"/>
    <property type="match status" value="1"/>
</dbReference>
<feature type="domain" description="BON" evidence="2">
    <location>
        <begin position="432"/>
        <end position="501"/>
    </location>
</feature>
<dbReference type="PANTHER" id="PTHR36505:SF1">
    <property type="entry name" value="BLR1072 PROTEIN"/>
    <property type="match status" value="1"/>
</dbReference>
<dbReference type="KEGG" id="ole:K0B96_04680"/>
<keyword evidence="4" id="KW-1185">Reference proteome</keyword>
<dbReference type="PANTHER" id="PTHR36505">
    <property type="entry name" value="BLR1072 PROTEIN"/>
    <property type="match status" value="1"/>
</dbReference>
<reference evidence="3" key="1">
    <citation type="submission" date="2021-08" db="EMBL/GenBank/DDBJ databases">
        <title>Genome of a novel bacterium of the phylum Verrucomicrobia, Oleiharenicola sp. KSB-15.</title>
        <authorList>
            <person name="Chung J.-H."/>
            <person name="Ahn J.-H."/>
            <person name="Yoon Y."/>
            <person name="Kim D.-Y."/>
            <person name="An S.-H."/>
            <person name="Park I."/>
            <person name="Yeon J."/>
        </authorList>
    </citation>
    <scope>NUCLEOTIDE SEQUENCE</scope>
    <source>
        <strain evidence="3">KSB-15</strain>
    </source>
</reference>
<sequence length="503" mass="53419">MRLRPGLPAAIRGGELRTDRVRSRAGRARDAARRKLKLNATPIRNPMKNHSKSLTCAAVGALVLCLAPMAGARTSADSSSMDQSTNKDYRSDNGSARSSRMAMKDARKEHSAQKLMGRAVVGSDGEKLGDINDFVINPDNGRIEYVVVSSGGVLGIGDTLHLVPAAALTPATATTSASAGSMSASMSSDKFSVNIDKAKWKDAPKFQKDQLASVNDQRMQLDQYYDVKADTMKSKWHKHSDKNADMNAQCVLASDVIGKNIRSGDQKVGNIDDLVITWSDHRAAILLDPDHDFVATDRSNVGAGTTNEDMSAGRSGVSANSSRRMTGNGKYVVSFDKVEISGTGRDSVTTSLTKDQFVAATAGSAATAGVMNRDGVYAWQGWDADPGMNVSVHTTNDSSGWKSQSTTTGITSPGGMTTVMSNDAANSSRAATDQATVESVRRVLNDGSLPAAARQVQVSQENGKLVLTGTVPSKDLKNTIEDKVEKAANGWDVDNQISVSEKN</sequence>
<dbReference type="InterPro" id="IPR007055">
    <property type="entry name" value="BON_dom"/>
</dbReference>
<gene>
    <name evidence="3" type="ORF">K0B96_04680</name>
</gene>
<dbReference type="InterPro" id="IPR011033">
    <property type="entry name" value="PRC_barrel-like_sf"/>
</dbReference>
<dbReference type="EMBL" id="CP080507">
    <property type="protein sequence ID" value="QYM79918.1"/>
    <property type="molecule type" value="Genomic_DNA"/>
</dbReference>
<evidence type="ECO:0000313" key="3">
    <source>
        <dbReference type="EMBL" id="QYM79918.1"/>
    </source>
</evidence>
<dbReference type="Proteomes" id="UP000825051">
    <property type="component" value="Chromosome"/>
</dbReference>
<feature type="compositionally biased region" description="Polar residues" evidence="1">
    <location>
        <begin position="75"/>
        <end position="84"/>
    </location>
</feature>
<evidence type="ECO:0000256" key="1">
    <source>
        <dbReference type="SAM" id="MobiDB-lite"/>
    </source>
</evidence>
<dbReference type="PROSITE" id="PS50914">
    <property type="entry name" value="BON"/>
    <property type="match status" value="1"/>
</dbReference>
<dbReference type="InterPro" id="IPR027275">
    <property type="entry name" value="PRC-brl_dom"/>
</dbReference>
<dbReference type="Gene3D" id="3.30.1340.30">
    <property type="match status" value="1"/>
</dbReference>
<dbReference type="RefSeq" id="WP_220164372.1">
    <property type="nucleotide sequence ID" value="NZ_CP080507.1"/>
</dbReference>
<evidence type="ECO:0000259" key="2">
    <source>
        <dbReference type="PROSITE" id="PS50914"/>
    </source>
</evidence>
<organism evidence="3 4">
    <name type="scientific">Horticoccus luteus</name>
    <dbReference type="NCBI Taxonomy" id="2862869"/>
    <lineage>
        <taxon>Bacteria</taxon>
        <taxon>Pseudomonadati</taxon>
        <taxon>Verrucomicrobiota</taxon>
        <taxon>Opitutia</taxon>
        <taxon>Opitutales</taxon>
        <taxon>Opitutaceae</taxon>
        <taxon>Horticoccus</taxon>
    </lineage>
</organism>
<evidence type="ECO:0000313" key="4">
    <source>
        <dbReference type="Proteomes" id="UP000825051"/>
    </source>
</evidence>
<dbReference type="AlphaFoldDB" id="A0A8F9TX82"/>
<dbReference type="SUPFAM" id="SSF50346">
    <property type="entry name" value="PRC-barrel domain"/>
    <property type="match status" value="1"/>
</dbReference>
<dbReference type="Gene3D" id="2.30.30.240">
    <property type="entry name" value="PRC-barrel domain"/>
    <property type="match status" value="1"/>
</dbReference>
<accession>A0A8F9TX82</accession>
<feature type="compositionally biased region" description="Basic and acidic residues" evidence="1">
    <location>
        <begin position="102"/>
        <end position="112"/>
    </location>
</feature>
<feature type="region of interest" description="Disordered" evidence="1">
    <location>
        <begin position="301"/>
        <end position="323"/>
    </location>
</feature>
<proteinExistence type="predicted"/>
<protein>
    <submittedName>
        <fullName evidence="3">PRC-barrel domain-containing protein</fullName>
    </submittedName>
</protein>
<dbReference type="Pfam" id="PF04972">
    <property type="entry name" value="BON"/>
    <property type="match status" value="1"/>
</dbReference>